<dbReference type="Proteomes" id="UP001141434">
    <property type="component" value="Unassembled WGS sequence"/>
</dbReference>
<dbReference type="InterPro" id="IPR050186">
    <property type="entry name" value="TPT_transporter"/>
</dbReference>
<accession>A0A9W9JX61</accession>
<feature type="transmembrane region" description="Helical" evidence="10">
    <location>
        <begin position="312"/>
        <end position="330"/>
    </location>
</feature>
<feature type="transmembrane region" description="Helical" evidence="10">
    <location>
        <begin position="176"/>
        <end position="201"/>
    </location>
</feature>
<dbReference type="RefSeq" id="XP_056508250.1">
    <property type="nucleotide sequence ID" value="XM_056659957.1"/>
</dbReference>
<evidence type="ECO:0000256" key="4">
    <source>
        <dbReference type="ARBA" id="ARBA00011182"/>
    </source>
</evidence>
<keyword evidence="8 10" id="KW-0472">Membrane</keyword>
<organism evidence="12 13">
    <name type="scientific">Penicillium alfredii</name>
    <dbReference type="NCBI Taxonomy" id="1506179"/>
    <lineage>
        <taxon>Eukaryota</taxon>
        <taxon>Fungi</taxon>
        <taxon>Dikarya</taxon>
        <taxon>Ascomycota</taxon>
        <taxon>Pezizomycotina</taxon>
        <taxon>Eurotiomycetes</taxon>
        <taxon>Eurotiomycetidae</taxon>
        <taxon>Eurotiales</taxon>
        <taxon>Aspergillaceae</taxon>
        <taxon>Penicillium</taxon>
    </lineage>
</organism>
<evidence type="ECO:0000313" key="13">
    <source>
        <dbReference type="Proteomes" id="UP001141434"/>
    </source>
</evidence>
<dbReference type="PANTHER" id="PTHR11132">
    <property type="entry name" value="SOLUTE CARRIER FAMILY 35"/>
    <property type="match status" value="1"/>
</dbReference>
<comment type="similarity">
    <text evidence="3">Belongs to the TPT transporter family. SLC35D subfamily.</text>
</comment>
<feature type="transmembrane region" description="Helical" evidence="10">
    <location>
        <begin position="126"/>
        <end position="144"/>
    </location>
</feature>
<feature type="transmembrane region" description="Helical" evidence="10">
    <location>
        <begin position="151"/>
        <end position="170"/>
    </location>
</feature>
<comment type="subcellular location">
    <subcellularLocation>
        <location evidence="2">Endoplasmic reticulum membrane</location>
        <topology evidence="2">Multi-pass membrane protein</topology>
    </subcellularLocation>
</comment>
<dbReference type="AlphaFoldDB" id="A0A9W9JX61"/>
<evidence type="ECO:0000313" key="12">
    <source>
        <dbReference type="EMBL" id="KAJ5084853.1"/>
    </source>
</evidence>
<comment type="function">
    <text evidence="1">Involved in the import of GDP-mannose from the cytoplasm into the Golgi lumen.</text>
</comment>
<keyword evidence="5 10" id="KW-0812">Transmembrane</keyword>
<comment type="caution">
    <text evidence="12">The sequence shown here is derived from an EMBL/GenBank/DDBJ whole genome shotgun (WGS) entry which is preliminary data.</text>
</comment>
<reference evidence="12" key="1">
    <citation type="submission" date="2022-11" db="EMBL/GenBank/DDBJ databases">
        <authorList>
            <person name="Petersen C."/>
        </authorList>
    </citation>
    <scope>NUCLEOTIDE SEQUENCE</scope>
    <source>
        <strain evidence="12">IBT 34128</strain>
    </source>
</reference>
<evidence type="ECO:0000256" key="9">
    <source>
        <dbReference type="SAM" id="MobiDB-lite"/>
    </source>
</evidence>
<dbReference type="Pfam" id="PF03151">
    <property type="entry name" value="TPT"/>
    <property type="match status" value="1"/>
</dbReference>
<keyword evidence="13" id="KW-1185">Reference proteome</keyword>
<feature type="transmembrane region" description="Helical" evidence="10">
    <location>
        <begin position="63"/>
        <end position="81"/>
    </location>
</feature>
<evidence type="ECO:0000256" key="2">
    <source>
        <dbReference type="ARBA" id="ARBA00004477"/>
    </source>
</evidence>
<feature type="region of interest" description="Disordered" evidence="9">
    <location>
        <begin position="1"/>
        <end position="23"/>
    </location>
</feature>
<dbReference type="OrthoDB" id="10261634at2759"/>
<dbReference type="EMBL" id="JAPMSZ010000011">
    <property type="protein sequence ID" value="KAJ5084853.1"/>
    <property type="molecule type" value="Genomic_DNA"/>
</dbReference>
<dbReference type="InterPro" id="IPR004853">
    <property type="entry name" value="Sugar_P_trans_dom"/>
</dbReference>
<evidence type="ECO:0000256" key="7">
    <source>
        <dbReference type="ARBA" id="ARBA00022989"/>
    </source>
</evidence>
<gene>
    <name evidence="12" type="ORF">NUU61_009432</name>
</gene>
<feature type="domain" description="Sugar phosphate transporter" evidence="11">
    <location>
        <begin position="48"/>
        <end position="329"/>
    </location>
</feature>
<evidence type="ECO:0000256" key="3">
    <source>
        <dbReference type="ARBA" id="ARBA00010425"/>
    </source>
</evidence>
<reference evidence="12" key="2">
    <citation type="journal article" date="2023" name="IMA Fungus">
        <title>Comparative genomic study of the Penicillium genus elucidates a diverse pangenome and 15 lateral gene transfer events.</title>
        <authorList>
            <person name="Petersen C."/>
            <person name="Sorensen T."/>
            <person name="Nielsen M.R."/>
            <person name="Sondergaard T.E."/>
            <person name="Sorensen J.L."/>
            <person name="Fitzpatrick D.A."/>
            <person name="Frisvad J.C."/>
            <person name="Nielsen K.L."/>
        </authorList>
    </citation>
    <scope>NUCLEOTIDE SEQUENCE</scope>
    <source>
        <strain evidence="12">IBT 34128</strain>
    </source>
</reference>
<comment type="subunit">
    <text evidence="4">Homooligomer.</text>
</comment>
<dbReference type="GeneID" id="81399126"/>
<feature type="transmembrane region" description="Helical" evidence="10">
    <location>
        <begin position="252"/>
        <end position="273"/>
    </location>
</feature>
<sequence length="343" mass="37549">MGLSRDRSDKDLEANPRHETNHVEREYETSVTVKCRWLGLYALSGLLSIFYHRRIVESLHGPWTFTGIHALVIFCVTTLLQEGGYLRLSRLSLWGHVAVGMYSMLFSASSAMSFLSVRVLPFTTRAFYQTICSTAPLVMVLAYRVRYSRKYSIATWLSLLALIMGTILVINKEYQTSGLGIFISLFNMGLGVVTMIATNRLLTGPLALAPLELIHRVSPYAAVQSVLLAVVNKEPRVLIDVLWPRAVDQSPHAVMATCGLLLGSGLIALLFHLSSFHANRATGALTLAVCGNIRQTLGLVAANFVFRGFPLGVSNATGTLLVAMGVALYTKTELLSRKASPST</sequence>
<keyword evidence="6" id="KW-0256">Endoplasmic reticulum</keyword>
<evidence type="ECO:0000256" key="8">
    <source>
        <dbReference type="ARBA" id="ARBA00023136"/>
    </source>
</evidence>
<protein>
    <submittedName>
        <fullName evidence="12">Drug/metabolite transporter</fullName>
    </submittedName>
</protein>
<keyword evidence="7 10" id="KW-1133">Transmembrane helix</keyword>
<name>A0A9W9JX61_9EURO</name>
<evidence type="ECO:0000256" key="5">
    <source>
        <dbReference type="ARBA" id="ARBA00022692"/>
    </source>
</evidence>
<evidence type="ECO:0000256" key="1">
    <source>
        <dbReference type="ARBA" id="ARBA00003420"/>
    </source>
</evidence>
<feature type="transmembrane region" description="Helical" evidence="10">
    <location>
        <begin position="93"/>
        <end position="114"/>
    </location>
</feature>
<evidence type="ECO:0000256" key="10">
    <source>
        <dbReference type="SAM" id="Phobius"/>
    </source>
</evidence>
<evidence type="ECO:0000256" key="6">
    <source>
        <dbReference type="ARBA" id="ARBA00022824"/>
    </source>
</evidence>
<dbReference type="GO" id="GO:0005789">
    <property type="term" value="C:endoplasmic reticulum membrane"/>
    <property type="evidence" value="ECO:0007669"/>
    <property type="project" value="UniProtKB-SubCell"/>
</dbReference>
<evidence type="ECO:0000259" key="11">
    <source>
        <dbReference type="Pfam" id="PF03151"/>
    </source>
</evidence>
<proteinExistence type="inferred from homology"/>